<dbReference type="Pfam" id="PF02926">
    <property type="entry name" value="THUMP"/>
    <property type="match status" value="1"/>
</dbReference>
<dbReference type="InterPro" id="IPR004114">
    <property type="entry name" value="THUMP_dom"/>
</dbReference>
<dbReference type="PANTHER" id="PTHR13452">
    <property type="entry name" value="THUMP DOMAIN CONTAINING PROTEIN 1-RELATED"/>
    <property type="match status" value="1"/>
</dbReference>
<evidence type="ECO:0000313" key="5">
    <source>
        <dbReference type="Proteomes" id="UP001307889"/>
    </source>
</evidence>
<evidence type="ECO:0000313" key="4">
    <source>
        <dbReference type="EMBL" id="BET03273.1"/>
    </source>
</evidence>
<dbReference type="InterPro" id="IPR040183">
    <property type="entry name" value="THUMPD1-like"/>
</dbReference>
<feature type="compositionally biased region" description="Low complexity" evidence="2">
    <location>
        <begin position="283"/>
        <end position="292"/>
    </location>
</feature>
<evidence type="ECO:0000259" key="3">
    <source>
        <dbReference type="PROSITE" id="PS51165"/>
    </source>
</evidence>
<dbReference type="Gene3D" id="3.30.2300.10">
    <property type="entry name" value="THUMP superfamily"/>
    <property type="match status" value="1"/>
</dbReference>
<dbReference type="EMBL" id="AP028923">
    <property type="protein sequence ID" value="BET03273.1"/>
    <property type="molecule type" value="Genomic_DNA"/>
</dbReference>
<organism evidence="4 5">
    <name type="scientific">Nesidiocoris tenuis</name>
    <dbReference type="NCBI Taxonomy" id="355587"/>
    <lineage>
        <taxon>Eukaryota</taxon>
        <taxon>Metazoa</taxon>
        <taxon>Ecdysozoa</taxon>
        <taxon>Arthropoda</taxon>
        <taxon>Hexapoda</taxon>
        <taxon>Insecta</taxon>
        <taxon>Pterygota</taxon>
        <taxon>Neoptera</taxon>
        <taxon>Paraneoptera</taxon>
        <taxon>Hemiptera</taxon>
        <taxon>Heteroptera</taxon>
        <taxon>Panheteroptera</taxon>
        <taxon>Cimicomorpha</taxon>
        <taxon>Miridae</taxon>
        <taxon>Dicyphina</taxon>
        <taxon>Nesidiocoris</taxon>
    </lineage>
</organism>
<keyword evidence="1" id="KW-0694">RNA-binding</keyword>
<sequence length="339" mass="38418">MGRGKKRKNYYSDFKKDKRWRGVLDVGMKGFMCACNLRIKECIREAYNLLNEYADKLEPQAEVLPEDQEDESLEDELERELKDMRQKPSQKKFQAVETGGDSTVFISSTFEDPVKLARNIFEDIYTSKQNKTRFLLRLIPVQVTCKAYIEDIRKAADAMFDEPFKCQPLSFNVYYKARRNNSVVRTEVLSAMVTLVRDRNMEHKVDLTNPDKTIVVEITKSVCCLSVVPEFYKYRRYNLAEAAKGDALKANVDDSLQDAEDCSALKNAEDEVAIEEREKVDNVENGGKNVENGSDRDGNGNASGVNESTPEIVECGPEGDLSSLKTPVVDLDINKTVVS</sequence>
<dbReference type="SMART" id="SM00981">
    <property type="entry name" value="THUMP"/>
    <property type="match status" value="1"/>
</dbReference>
<dbReference type="SUPFAM" id="SSF143437">
    <property type="entry name" value="THUMP domain-like"/>
    <property type="match status" value="1"/>
</dbReference>
<dbReference type="PROSITE" id="PS51165">
    <property type="entry name" value="THUMP"/>
    <property type="match status" value="1"/>
</dbReference>
<keyword evidence="5" id="KW-1185">Reference proteome</keyword>
<reference evidence="4 5" key="1">
    <citation type="submission" date="2023-09" db="EMBL/GenBank/DDBJ databases">
        <title>Nesidiocoris tenuis whole genome shotgun sequence.</title>
        <authorList>
            <person name="Shibata T."/>
            <person name="Shimoda M."/>
            <person name="Kobayashi T."/>
            <person name="Uehara T."/>
        </authorList>
    </citation>
    <scope>NUCLEOTIDE SEQUENCE [LARGE SCALE GENOMIC DNA]</scope>
    <source>
        <strain evidence="4 5">Japan</strain>
    </source>
</reference>
<gene>
    <name evidence="4" type="ORF">NTJ_16089</name>
</gene>
<evidence type="ECO:0000256" key="1">
    <source>
        <dbReference type="PROSITE-ProRule" id="PRU00529"/>
    </source>
</evidence>
<evidence type="ECO:0000256" key="2">
    <source>
        <dbReference type="SAM" id="MobiDB-lite"/>
    </source>
</evidence>
<dbReference type="PANTHER" id="PTHR13452:SF10">
    <property type="entry name" value="THUMP DOMAIN-CONTAINING PROTEIN 1"/>
    <property type="match status" value="1"/>
</dbReference>
<dbReference type="Proteomes" id="UP001307889">
    <property type="component" value="Chromosome 15"/>
</dbReference>
<dbReference type="CDD" id="cd11717">
    <property type="entry name" value="THUMP_THUMPD1_like"/>
    <property type="match status" value="1"/>
</dbReference>
<feature type="domain" description="THUMP" evidence="3">
    <location>
        <begin position="123"/>
        <end position="229"/>
    </location>
</feature>
<name>A0ABN7BFZ6_9HEMI</name>
<feature type="region of interest" description="Disordered" evidence="2">
    <location>
        <begin position="276"/>
        <end position="324"/>
    </location>
</feature>
<accession>A0ABN7BFZ6</accession>
<feature type="compositionally biased region" description="Polar residues" evidence="2">
    <location>
        <begin position="300"/>
        <end position="309"/>
    </location>
</feature>
<protein>
    <submittedName>
        <fullName evidence="4">Thump domain-containing protein</fullName>
    </submittedName>
</protein>
<proteinExistence type="predicted"/>